<feature type="domain" description="Mor transcription activator" evidence="1">
    <location>
        <begin position="49"/>
        <end position="151"/>
    </location>
</feature>
<dbReference type="Proteomes" id="UP000053748">
    <property type="component" value="Unassembled WGS sequence"/>
</dbReference>
<dbReference type="InterPro" id="IPR014875">
    <property type="entry name" value="Mor_transcription_activator"/>
</dbReference>
<reference evidence="2" key="1">
    <citation type="submission" date="2017-12" db="EMBL/GenBank/DDBJ databases">
        <title>FDA dAtabase for Regulatory Grade micrObial Sequences (FDA-ARGOS): Supporting development and validation of Infectious Disease Dx tests.</title>
        <authorList>
            <person name="Hoffmann M."/>
            <person name="Allard M."/>
            <person name="Evans P."/>
            <person name="Brown E."/>
            <person name="Tallon L.J."/>
            <person name="Sadzewicz L."/>
            <person name="Sengamalay N."/>
            <person name="Ott S."/>
            <person name="Godinez A."/>
            <person name="Nagaraj S."/>
            <person name="Vavikolanu K."/>
            <person name="Aluvathingal J."/>
            <person name="Nadendla S."/>
            <person name="Hobson J."/>
            <person name="Sichtig H."/>
        </authorList>
    </citation>
    <scope>NUCLEOTIDE SEQUENCE [LARGE SCALE GENOMIC DNA]</scope>
    <source>
        <strain evidence="2">FDAARGOS_113</strain>
    </source>
</reference>
<evidence type="ECO:0000259" key="1">
    <source>
        <dbReference type="Pfam" id="PF08765"/>
    </source>
</evidence>
<dbReference type="PANTHER" id="PTHR37812:SF1">
    <property type="entry name" value="MU-LIKE PROPHAGE FLUMU PROTEIN C"/>
    <property type="match status" value="1"/>
</dbReference>
<dbReference type="OrthoDB" id="6387485at2"/>
<gene>
    <name evidence="2" type="ORF">AL544_005110</name>
</gene>
<keyword evidence="3" id="KW-1185">Reference proteome</keyword>
<dbReference type="Pfam" id="PF08765">
    <property type="entry name" value="Mor"/>
    <property type="match status" value="1"/>
</dbReference>
<dbReference type="EMBL" id="LOSJ02000001">
    <property type="protein sequence ID" value="PNM64292.1"/>
    <property type="molecule type" value="Genomic_DNA"/>
</dbReference>
<dbReference type="SUPFAM" id="SSF46689">
    <property type="entry name" value="Homeodomain-like"/>
    <property type="match status" value="1"/>
</dbReference>
<organism evidence="2 3">
    <name type="scientific">Vibrio mimicus</name>
    <dbReference type="NCBI Taxonomy" id="674"/>
    <lineage>
        <taxon>Bacteria</taxon>
        <taxon>Pseudomonadati</taxon>
        <taxon>Pseudomonadota</taxon>
        <taxon>Gammaproteobacteria</taxon>
        <taxon>Vibrionales</taxon>
        <taxon>Vibrionaceae</taxon>
        <taxon>Vibrio</taxon>
    </lineage>
</organism>
<accession>A0A2J9VKP5</accession>
<dbReference type="Gene3D" id="1.10.10.60">
    <property type="entry name" value="Homeodomain-like"/>
    <property type="match status" value="1"/>
</dbReference>
<dbReference type="PANTHER" id="PTHR37812">
    <property type="entry name" value="MU-LIKE PROPHAGE FLUMU PROTEIN C"/>
    <property type="match status" value="1"/>
</dbReference>
<protein>
    <submittedName>
        <fullName evidence="2">Transcriptional regulator</fullName>
    </submittedName>
</protein>
<dbReference type="InterPro" id="IPR009057">
    <property type="entry name" value="Homeodomain-like_sf"/>
</dbReference>
<sequence length="155" mass="17838">MGGRWFESSQCPPNTGRIPMNTQHDMFVHEAIDPRVLDNVSHLADENRTWPNLLLELHGVIANSLKQHGVDSPEAALQAVLDIGEYMGGVQVYLPRGDRLRQQIRDMKIYKEFNGNNIRQLAHRYHLTDKAIYEIIAKLRKIEQRRRQPDLFGGA</sequence>
<dbReference type="InterPro" id="IPR052411">
    <property type="entry name" value="c-mor_Regulatory_Protein"/>
</dbReference>
<evidence type="ECO:0000313" key="3">
    <source>
        <dbReference type="Proteomes" id="UP000053748"/>
    </source>
</evidence>
<comment type="caution">
    <text evidence="2">The sequence shown here is derived from an EMBL/GenBank/DDBJ whole genome shotgun (WGS) entry which is preliminary data.</text>
</comment>
<evidence type="ECO:0000313" key="2">
    <source>
        <dbReference type="EMBL" id="PNM64292.1"/>
    </source>
</evidence>
<name>A0A2J9VKP5_VIBMI</name>
<proteinExistence type="predicted"/>
<dbReference type="AlphaFoldDB" id="A0A2J9VKP5"/>